<dbReference type="InterPro" id="IPR018162">
    <property type="entry name" value="Ala-tRNA-ligase_IIc_anticod-bd"/>
</dbReference>
<comment type="subcellular location">
    <subcellularLocation>
        <location evidence="12">Mitochondrion</location>
    </subcellularLocation>
    <subcellularLocation>
        <location evidence="12">Cytoplasm</location>
    </subcellularLocation>
</comment>
<dbReference type="Gene3D" id="3.30.930.10">
    <property type="entry name" value="Bira Bifunctional Protein, Domain 2"/>
    <property type="match status" value="1"/>
</dbReference>
<evidence type="ECO:0000256" key="5">
    <source>
        <dbReference type="ARBA" id="ARBA00022741"/>
    </source>
</evidence>
<comment type="function">
    <text evidence="12">Catalyzes the attachment of alanine to tRNA(Ala) in a two-step reaction: alanine is first activated by ATP to form Ala-AMP and then transferred to the acceptor end of tRNA(Ala). Also edits incorrectly charged tRNA(Ala) via its editing domain.</text>
</comment>
<evidence type="ECO:0000256" key="4">
    <source>
        <dbReference type="ARBA" id="ARBA00022723"/>
    </source>
</evidence>
<dbReference type="SUPFAM" id="SSF50447">
    <property type="entry name" value="Translation proteins"/>
    <property type="match status" value="1"/>
</dbReference>
<keyword evidence="12" id="KW-0496">Mitochondrion</keyword>
<gene>
    <name evidence="14" type="ORF">CAOG_009005</name>
</gene>
<evidence type="ECO:0000256" key="2">
    <source>
        <dbReference type="ARBA" id="ARBA00022555"/>
    </source>
</evidence>
<dbReference type="InterPro" id="IPR018163">
    <property type="entry name" value="Thr/Ala-tRNA-synth_IIc_edit"/>
</dbReference>
<dbReference type="PRINTS" id="PR00980">
    <property type="entry name" value="TRNASYNTHALA"/>
</dbReference>
<comment type="subunit">
    <text evidence="12">Monomer.</text>
</comment>
<keyword evidence="3 12" id="KW-0436">Ligase</keyword>
<keyword evidence="8 12" id="KW-0694">RNA-binding</keyword>
<dbReference type="OMA" id="NKKDNFW"/>
<dbReference type="FunFam" id="3.30.980.10:FF:000004">
    <property type="entry name" value="Alanine--tRNA ligase, cytoplasmic"/>
    <property type="match status" value="1"/>
</dbReference>
<evidence type="ECO:0000256" key="7">
    <source>
        <dbReference type="ARBA" id="ARBA00022840"/>
    </source>
</evidence>
<keyword evidence="10 12" id="KW-0030">Aminoacyl-tRNA synthetase</keyword>
<name>A0A0D2X4Q5_CAPO3</name>
<evidence type="ECO:0000256" key="3">
    <source>
        <dbReference type="ARBA" id="ARBA00022598"/>
    </source>
</evidence>
<comment type="domain">
    <text evidence="12">Consists of three domains; the N-terminal catalytic domain, the editing domain and the C-terminal C-Ala domain. The editing domain removes incorrectly charged amino acids, while the C-Ala domain, along with tRNA(Ala), serves as a bridge to cooperatively bring together the editing and aminoacylation centers thus stimulating deacylation of misacylated tRNAs.</text>
</comment>
<dbReference type="InterPro" id="IPR012947">
    <property type="entry name" value="tRNA_SAD"/>
</dbReference>
<dbReference type="Gene3D" id="3.30.980.10">
    <property type="entry name" value="Threonyl-trna Synthetase, Chain A, domain 2"/>
    <property type="match status" value="1"/>
</dbReference>
<evidence type="ECO:0000256" key="12">
    <source>
        <dbReference type="HAMAP-Rule" id="MF_03133"/>
    </source>
</evidence>
<dbReference type="eggNOG" id="KOG0188">
    <property type="taxonomic scope" value="Eukaryota"/>
</dbReference>
<evidence type="ECO:0000256" key="6">
    <source>
        <dbReference type="ARBA" id="ARBA00022833"/>
    </source>
</evidence>
<dbReference type="SUPFAM" id="SSF55186">
    <property type="entry name" value="ThrRS/AlaRS common domain"/>
    <property type="match status" value="1"/>
</dbReference>
<keyword evidence="5 12" id="KW-0547">Nucleotide-binding</keyword>
<keyword evidence="6 12" id="KW-0862">Zinc</keyword>
<evidence type="ECO:0000259" key="13">
    <source>
        <dbReference type="PROSITE" id="PS50860"/>
    </source>
</evidence>
<comment type="catalytic activity">
    <reaction evidence="11 12">
        <text>tRNA(Ala) + L-alanine + ATP = L-alanyl-tRNA(Ala) + AMP + diphosphate</text>
        <dbReference type="Rhea" id="RHEA:12540"/>
        <dbReference type="Rhea" id="RHEA-COMP:9657"/>
        <dbReference type="Rhea" id="RHEA-COMP:9923"/>
        <dbReference type="ChEBI" id="CHEBI:30616"/>
        <dbReference type="ChEBI" id="CHEBI:33019"/>
        <dbReference type="ChEBI" id="CHEBI:57972"/>
        <dbReference type="ChEBI" id="CHEBI:78442"/>
        <dbReference type="ChEBI" id="CHEBI:78497"/>
        <dbReference type="ChEBI" id="CHEBI:456215"/>
        <dbReference type="EC" id="6.1.1.7"/>
    </reaction>
</comment>
<dbReference type="InterPro" id="IPR023033">
    <property type="entry name" value="Ala_tRNA_ligase_euk/bac"/>
</dbReference>
<dbReference type="EMBL" id="KE346371">
    <property type="protein sequence ID" value="KJE96469.1"/>
    <property type="molecule type" value="Genomic_DNA"/>
</dbReference>
<sequence length="954" mass="104107">MSVDWTTAPASAVRQQFVDFFVSKGHEFVPSSSVIPHDDPTLLFANAGMNQFKPAFLGTADPNSRMAKYRRTANSQKCIRAGGKHNDLEDVGKDVYHHTFFEMLGNWSFGDYFKKEAISWAWELLTVVYKLDPNRLYVTYFGGNEKAGLEADLEARDIWLSVGLPAERVLPYGMKENFWEMGETGPCGPCSEIHFDRIGGGRDAAALVNADDPDVLEIWNLVFIQFNREVDQSLRKLPRCHVDTGMGLERIVSVLQNKRSNYDTDVFVPYFTAIQAATGIRAYTGKVGADDTDGLDMAYRVVADHIRTLTIALADGGAPGPTGRDYVLRRVLRRAVRYCAEKLGAKPGFFASLVDVVGTSLGGFFPELVRSPQDIKDIINEEEAQFRKTLDRGKRLFERAAAASKNGVIEGLVAWRLYDTYGFPLDLTELMAAELKLTIDKPGFKIAEADAKEASKGKVDEAEETVVLDVHNISALKDKGVPATDDSPKFNYRSENDKYTFESAVGSIVAIALGKELVSTVDFESLKGAKVGIVLDKTNFYAEQGGQIFDTGFATRVDNEASEFAIESVKVYGPYVLHVGRLQGGSLSIGDKLTLSIDDIRRLPIMANHTTTHMLNFALREVLGNSVDQKGSLVRPDNFRFDFSHPKAVSTEELRKIEKIVNDIIEKNETVYRVPTALHLAKEVAGLRAVFDEVYPDPVRVVSVGVPVEKLLADPASASWKGYSIEFCGGTHIDRTRDARRFAIFREEGIAKGIRRISGITGKEAIEAYKTADKLEAKVKQVSEIPIGQLGRELPSLIESVDTAVIPSFRKDEIKAAIAAISKRVSDHEKAQQAEQTKIATAAVKERIDAGAPFVVAFVDINGNRKAMSAGLSAAKDAAGLLVSKDGDSIIAVASVPKALVGKIKAGEWVTEAVKSLSNTKTGGADTVGQASGTGSDHAAVIDAATKFAAARLQ</sequence>
<organism evidence="14 15">
    <name type="scientific">Capsaspora owczarzaki (strain ATCC 30864)</name>
    <dbReference type="NCBI Taxonomy" id="595528"/>
    <lineage>
        <taxon>Eukaryota</taxon>
        <taxon>Filasterea</taxon>
        <taxon>Capsaspora</taxon>
    </lineage>
</organism>
<dbReference type="InterPro" id="IPR009000">
    <property type="entry name" value="Transl_B-barrel_sf"/>
</dbReference>
<evidence type="ECO:0000256" key="11">
    <source>
        <dbReference type="ARBA" id="ARBA00048300"/>
    </source>
</evidence>
<feature type="binding site" evidence="12">
    <location>
        <position position="609"/>
    </location>
    <ligand>
        <name>Zn(2+)</name>
        <dbReference type="ChEBI" id="CHEBI:29105"/>
    </ligand>
</feature>
<dbReference type="OrthoDB" id="2423964at2759"/>
<evidence type="ECO:0000256" key="1">
    <source>
        <dbReference type="ARBA" id="ARBA00008429"/>
    </source>
</evidence>
<dbReference type="SUPFAM" id="SSF101353">
    <property type="entry name" value="Putative anticodon-binding domain of alanyl-tRNA synthetase (AlaRS)"/>
    <property type="match status" value="1"/>
</dbReference>
<keyword evidence="12" id="KW-0963">Cytoplasm</keyword>
<dbReference type="InParanoid" id="A0A0D2X4Q5"/>
<dbReference type="GO" id="GO:0070143">
    <property type="term" value="P:mitochondrial alanyl-tRNA aminoacylation"/>
    <property type="evidence" value="ECO:0007669"/>
    <property type="project" value="UniProtKB-UniRule"/>
</dbReference>
<evidence type="ECO:0000256" key="10">
    <source>
        <dbReference type="ARBA" id="ARBA00023146"/>
    </source>
</evidence>
<reference evidence="15" key="1">
    <citation type="submission" date="2011-02" db="EMBL/GenBank/DDBJ databases">
        <title>The Genome Sequence of Capsaspora owczarzaki ATCC 30864.</title>
        <authorList>
            <person name="Russ C."/>
            <person name="Cuomo C."/>
            <person name="Burger G."/>
            <person name="Gray M.W."/>
            <person name="Holland P.W.H."/>
            <person name="King N."/>
            <person name="Lang F.B.F."/>
            <person name="Roger A.J."/>
            <person name="Ruiz-Trillo I."/>
            <person name="Young S.K."/>
            <person name="Zeng Q."/>
            <person name="Gargeya S."/>
            <person name="Alvarado L."/>
            <person name="Berlin A."/>
            <person name="Chapman S.B."/>
            <person name="Chen Z."/>
            <person name="Freedman E."/>
            <person name="Gellesch M."/>
            <person name="Goldberg J."/>
            <person name="Griggs A."/>
            <person name="Gujja S."/>
            <person name="Heilman E."/>
            <person name="Heiman D."/>
            <person name="Howarth C."/>
            <person name="Mehta T."/>
            <person name="Neiman D."/>
            <person name="Pearson M."/>
            <person name="Roberts A."/>
            <person name="Saif S."/>
            <person name="Shea T."/>
            <person name="Shenoy N."/>
            <person name="Sisk P."/>
            <person name="Stolte C."/>
            <person name="Sykes S."/>
            <person name="White J."/>
            <person name="Yandava C."/>
            <person name="Haas B."/>
            <person name="Nusbaum C."/>
            <person name="Birren B."/>
        </authorList>
    </citation>
    <scope>NUCLEOTIDE SEQUENCE</scope>
    <source>
        <strain evidence="15">ATCC 30864</strain>
    </source>
</reference>
<evidence type="ECO:0000313" key="15">
    <source>
        <dbReference type="Proteomes" id="UP000008743"/>
    </source>
</evidence>
<dbReference type="GO" id="GO:0005739">
    <property type="term" value="C:mitochondrion"/>
    <property type="evidence" value="ECO:0007669"/>
    <property type="project" value="UniProtKB-SubCell"/>
</dbReference>
<evidence type="ECO:0000256" key="9">
    <source>
        <dbReference type="ARBA" id="ARBA00022917"/>
    </source>
</evidence>
<dbReference type="Gene3D" id="2.40.30.130">
    <property type="match status" value="1"/>
</dbReference>
<evidence type="ECO:0000256" key="8">
    <source>
        <dbReference type="ARBA" id="ARBA00022884"/>
    </source>
</evidence>
<dbReference type="PhylomeDB" id="A0A0D2X4Q5"/>
<dbReference type="GO" id="GO:0008270">
    <property type="term" value="F:zinc ion binding"/>
    <property type="evidence" value="ECO:0007669"/>
    <property type="project" value="UniProtKB-UniRule"/>
</dbReference>
<feature type="binding site" evidence="12">
    <location>
        <position position="732"/>
    </location>
    <ligand>
        <name>Zn(2+)</name>
        <dbReference type="ChEBI" id="CHEBI:29105"/>
    </ligand>
</feature>
<dbReference type="SMART" id="SM00863">
    <property type="entry name" value="tRNA_SAD"/>
    <property type="match status" value="1"/>
</dbReference>
<dbReference type="Pfam" id="PF07973">
    <property type="entry name" value="tRNA_SAD"/>
    <property type="match status" value="1"/>
</dbReference>
<dbReference type="EC" id="6.1.1.7" evidence="12"/>
<accession>A0A0D2X4Q5</accession>
<keyword evidence="9 12" id="KW-0648">Protein biosynthesis</keyword>
<dbReference type="GO" id="GO:0005524">
    <property type="term" value="F:ATP binding"/>
    <property type="evidence" value="ECO:0007669"/>
    <property type="project" value="UniProtKB-UniRule"/>
</dbReference>
<dbReference type="InterPro" id="IPR018165">
    <property type="entry name" value="Ala-tRNA-synth_IIc_core"/>
</dbReference>
<dbReference type="InterPro" id="IPR050058">
    <property type="entry name" value="Ala-tRNA_ligase"/>
</dbReference>
<keyword evidence="4 12" id="KW-0479">Metal-binding</keyword>
<proteinExistence type="inferred from homology"/>
<dbReference type="HAMAP" id="MF_00036_B">
    <property type="entry name" value="Ala_tRNA_synth_B"/>
    <property type="match status" value="1"/>
</dbReference>
<keyword evidence="15" id="KW-1185">Reference proteome</keyword>
<keyword evidence="7 12" id="KW-0067">ATP-binding</keyword>
<dbReference type="GO" id="GO:0002161">
    <property type="term" value="F:aminoacyl-tRNA deacylase activity"/>
    <property type="evidence" value="ECO:0007669"/>
    <property type="project" value="TreeGrafter"/>
</dbReference>
<dbReference type="Proteomes" id="UP000008743">
    <property type="component" value="Unassembled WGS sequence"/>
</dbReference>
<dbReference type="SUPFAM" id="SSF55681">
    <property type="entry name" value="Class II aaRS and biotin synthetases"/>
    <property type="match status" value="1"/>
</dbReference>
<dbReference type="Pfam" id="PF01411">
    <property type="entry name" value="tRNA-synt_2c"/>
    <property type="match status" value="1"/>
</dbReference>
<dbReference type="NCBIfam" id="TIGR00344">
    <property type="entry name" value="alaS"/>
    <property type="match status" value="1"/>
</dbReference>
<feature type="binding site" evidence="12">
    <location>
        <position position="728"/>
    </location>
    <ligand>
        <name>Zn(2+)</name>
        <dbReference type="ChEBI" id="CHEBI:29105"/>
    </ligand>
</feature>
<dbReference type="CDD" id="cd00673">
    <property type="entry name" value="AlaRS_core"/>
    <property type="match status" value="1"/>
</dbReference>
<dbReference type="PANTHER" id="PTHR11777:SF9">
    <property type="entry name" value="ALANINE--TRNA LIGASE, CYTOPLASMIC"/>
    <property type="match status" value="1"/>
</dbReference>
<dbReference type="FunFam" id="3.30.930.10:FF:000011">
    <property type="entry name" value="Alanine--tRNA ligase, cytoplasmic"/>
    <property type="match status" value="1"/>
</dbReference>
<keyword evidence="2 12" id="KW-0820">tRNA-binding</keyword>
<protein>
    <recommendedName>
        <fullName evidence="12">Alanine--tRNA ligase</fullName>
        <ecNumber evidence="12">6.1.1.7</ecNumber>
    </recommendedName>
    <alternativeName>
        <fullName evidence="12">Alanyl-tRNA synthetase</fullName>
        <shortName evidence="12">AlaRS</shortName>
    </alternativeName>
</protein>
<comment type="similarity">
    <text evidence="1">Belongs to the class-II aminoacyl-tRNA synthetase family. Alax-L subfamily.</text>
</comment>
<dbReference type="RefSeq" id="XP_011270692.1">
    <property type="nucleotide sequence ID" value="XM_011272390.1"/>
</dbReference>
<feature type="binding site" evidence="12">
    <location>
        <position position="613"/>
    </location>
    <ligand>
        <name>Zn(2+)</name>
        <dbReference type="ChEBI" id="CHEBI:29105"/>
    </ligand>
</feature>
<dbReference type="STRING" id="595528.A0A0D2X4Q5"/>
<dbReference type="AlphaFoldDB" id="A0A0D2X4Q5"/>
<comment type="cofactor">
    <cofactor evidence="12">
        <name>Zn(2+)</name>
        <dbReference type="ChEBI" id="CHEBI:29105"/>
    </cofactor>
    <text evidence="12">Binds 1 zinc ion per subunit.</text>
</comment>
<feature type="domain" description="Alanyl-transfer RNA synthetases family profile" evidence="13">
    <location>
        <begin position="8"/>
        <end position="771"/>
    </location>
</feature>
<dbReference type="PANTHER" id="PTHR11777">
    <property type="entry name" value="ALANYL-TRNA SYNTHETASE"/>
    <property type="match status" value="1"/>
</dbReference>
<dbReference type="PROSITE" id="PS50860">
    <property type="entry name" value="AA_TRNA_LIGASE_II_ALA"/>
    <property type="match status" value="1"/>
</dbReference>
<dbReference type="Gene3D" id="3.10.310.40">
    <property type="match status" value="1"/>
</dbReference>
<dbReference type="InterPro" id="IPR045864">
    <property type="entry name" value="aa-tRNA-synth_II/BPL/LPL"/>
</dbReference>
<evidence type="ECO:0000313" key="14">
    <source>
        <dbReference type="EMBL" id="KJE96469.1"/>
    </source>
</evidence>
<dbReference type="InterPro" id="IPR018164">
    <property type="entry name" value="Ala-tRNA-synth_IIc_N"/>
</dbReference>
<dbReference type="InterPro" id="IPR002318">
    <property type="entry name" value="Ala-tRNA-lgiase_IIc"/>
</dbReference>
<dbReference type="FunCoup" id="A0A0D2X4Q5">
    <property type="interactions" value="599"/>
</dbReference>
<dbReference type="GO" id="GO:0004813">
    <property type="term" value="F:alanine-tRNA ligase activity"/>
    <property type="evidence" value="ECO:0007669"/>
    <property type="project" value="UniProtKB-UniRule"/>
</dbReference>
<dbReference type="GO" id="GO:0000049">
    <property type="term" value="F:tRNA binding"/>
    <property type="evidence" value="ECO:0007669"/>
    <property type="project" value="UniProtKB-KW"/>
</dbReference>